<reference evidence="1 2" key="1">
    <citation type="submission" date="2020-06" db="EMBL/GenBank/DDBJ databases">
        <title>Transcriptomic and genomic resources for Thalictrum thalictroides and T. hernandezii: Facilitating candidate gene discovery in an emerging model plant lineage.</title>
        <authorList>
            <person name="Arias T."/>
            <person name="Riano-Pachon D.M."/>
            <person name="Di Stilio V.S."/>
        </authorList>
    </citation>
    <scope>NUCLEOTIDE SEQUENCE [LARGE SCALE GENOMIC DNA]</scope>
    <source>
        <strain evidence="2">cv. WT478/WT964</strain>
        <tissue evidence="1">Leaves</tissue>
    </source>
</reference>
<dbReference type="EMBL" id="JABWDY010044192">
    <property type="protein sequence ID" value="KAF5175348.1"/>
    <property type="molecule type" value="Genomic_DNA"/>
</dbReference>
<organism evidence="1 2">
    <name type="scientific">Thalictrum thalictroides</name>
    <name type="common">Rue-anemone</name>
    <name type="synonym">Anemone thalictroides</name>
    <dbReference type="NCBI Taxonomy" id="46969"/>
    <lineage>
        <taxon>Eukaryota</taxon>
        <taxon>Viridiplantae</taxon>
        <taxon>Streptophyta</taxon>
        <taxon>Embryophyta</taxon>
        <taxon>Tracheophyta</taxon>
        <taxon>Spermatophyta</taxon>
        <taxon>Magnoliopsida</taxon>
        <taxon>Ranunculales</taxon>
        <taxon>Ranunculaceae</taxon>
        <taxon>Thalictroideae</taxon>
        <taxon>Thalictrum</taxon>
    </lineage>
</organism>
<accession>A0A7J6US26</accession>
<evidence type="ECO:0000313" key="1">
    <source>
        <dbReference type="EMBL" id="KAF5175348.1"/>
    </source>
</evidence>
<sequence length="66" mass="7520">MGPIINYLLGVYPDDDVELQKLERKSKSYELINNRLYRKSVGGPHLRCLPPPQAQTILAEIHQGEC</sequence>
<keyword evidence="2" id="KW-1185">Reference proteome</keyword>
<dbReference type="Proteomes" id="UP000554482">
    <property type="component" value="Unassembled WGS sequence"/>
</dbReference>
<gene>
    <name evidence="1" type="ORF">FRX31_035065</name>
</gene>
<name>A0A7J6US26_THATH</name>
<dbReference type="AlphaFoldDB" id="A0A7J6US26"/>
<protein>
    <submittedName>
        <fullName evidence="1">Uncharacterized protein</fullName>
    </submittedName>
</protein>
<proteinExistence type="predicted"/>
<dbReference type="OrthoDB" id="1741911at2759"/>
<comment type="caution">
    <text evidence="1">The sequence shown here is derived from an EMBL/GenBank/DDBJ whole genome shotgun (WGS) entry which is preliminary data.</text>
</comment>
<evidence type="ECO:0000313" key="2">
    <source>
        <dbReference type="Proteomes" id="UP000554482"/>
    </source>
</evidence>